<feature type="transmembrane region" description="Helical" evidence="2">
    <location>
        <begin position="6"/>
        <end position="25"/>
    </location>
</feature>
<dbReference type="AlphaFoldDB" id="A0AB37IH38"/>
<comment type="caution">
    <text evidence="3">The sequence shown here is derived from an EMBL/GenBank/DDBJ whole genome shotgun (WGS) entry which is preliminary data.</text>
</comment>
<reference evidence="3 4" key="1">
    <citation type="submission" date="2015-06" db="EMBL/GenBank/DDBJ databases">
        <title>The Genome Sequence of Enterococcus hirae 88EA1.</title>
        <authorList>
            <consortium name="The Broad Institute Genomics Platform"/>
            <consortium name="The Broad Institute Genome Sequencing Center for Infectious Disease"/>
            <person name="Earl A.M."/>
            <person name="Van Tyne D."/>
            <person name="Lebreton F."/>
            <person name="Saavedra J.T."/>
            <person name="Gilmore M.S."/>
            <person name="Manson McGuire A."/>
            <person name="Clock S."/>
            <person name="Crupain M."/>
            <person name="Rangan U."/>
            <person name="Young S."/>
            <person name="Abouelleil A."/>
            <person name="Cao P."/>
            <person name="Chapman S.B."/>
            <person name="Griggs A."/>
            <person name="Priest M."/>
            <person name="Shea T."/>
            <person name="Wortman J."/>
            <person name="Nusbaum C."/>
            <person name="Birren B."/>
        </authorList>
    </citation>
    <scope>NUCLEOTIDE SEQUENCE [LARGE SCALE GENOMIC DNA]</scope>
    <source>
        <strain evidence="3 4">88EA1</strain>
    </source>
</reference>
<organism evidence="3 4">
    <name type="scientific">Enterococcus hirae</name>
    <dbReference type="NCBI Taxonomy" id="1354"/>
    <lineage>
        <taxon>Bacteria</taxon>
        <taxon>Bacillati</taxon>
        <taxon>Bacillota</taxon>
        <taxon>Bacilli</taxon>
        <taxon>Lactobacillales</taxon>
        <taxon>Enterococcaceae</taxon>
        <taxon>Enterococcus</taxon>
    </lineage>
</organism>
<protein>
    <submittedName>
        <fullName evidence="3">Uncharacterized protein</fullName>
    </submittedName>
</protein>
<evidence type="ECO:0000313" key="4">
    <source>
        <dbReference type="Proteomes" id="UP000253498"/>
    </source>
</evidence>
<keyword evidence="2" id="KW-0812">Transmembrane</keyword>
<feature type="compositionally biased region" description="Basic and acidic residues" evidence="1">
    <location>
        <begin position="81"/>
        <end position="154"/>
    </location>
</feature>
<evidence type="ECO:0000313" key="3">
    <source>
        <dbReference type="EMBL" id="RBT69499.1"/>
    </source>
</evidence>
<keyword evidence="2" id="KW-0472">Membrane</keyword>
<name>A0AB37IH38_ENTHR</name>
<evidence type="ECO:0000256" key="1">
    <source>
        <dbReference type="SAM" id="MobiDB-lite"/>
    </source>
</evidence>
<sequence length="283" mass="31597">MGTFLVLVGLIGICWGLVGLIRSFFKKGNKKRNFIIIGTAFILMIFGASISPTSHSDSSKASTQSEKKIETKRTSSTSSEEQLKQKAEHKEKEKRKLEAERKKQEEEKQKLEAERKKQEEERQKLEAERKKQEEEKQKIEAERKAQEERQKQAENEATTALSQAEAHPTRENYNSAATLIQAIPNGNQHLSARLATVDATIKANEAAEAERQRQAAAAQEQANQVAAAQTPQQNNEQTVYIAPDHGTKYHLNPNCSGLNNANSVVAISLQEAQARGYTLCKRG</sequence>
<evidence type="ECO:0000256" key="2">
    <source>
        <dbReference type="SAM" id="Phobius"/>
    </source>
</evidence>
<dbReference type="EMBL" id="LESJ01000004">
    <property type="protein sequence ID" value="RBT69499.1"/>
    <property type="molecule type" value="Genomic_DNA"/>
</dbReference>
<feature type="compositionally biased region" description="Low complexity" evidence="1">
    <location>
        <begin position="214"/>
        <end position="229"/>
    </location>
</feature>
<feature type="transmembrane region" description="Helical" evidence="2">
    <location>
        <begin position="32"/>
        <end position="50"/>
    </location>
</feature>
<gene>
    <name evidence="3" type="ORF">EB03_01170</name>
</gene>
<feature type="region of interest" description="Disordered" evidence="1">
    <location>
        <begin position="52"/>
        <end position="169"/>
    </location>
</feature>
<keyword evidence="2" id="KW-1133">Transmembrane helix</keyword>
<feature type="region of interest" description="Disordered" evidence="1">
    <location>
        <begin position="214"/>
        <end position="234"/>
    </location>
</feature>
<accession>A0AB37IH38</accession>
<proteinExistence type="predicted"/>
<dbReference type="RefSeq" id="WP_063627713.1">
    <property type="nucleotide sequence ID" value="NZ_CAKMAQ010000001.1"/>
</dbReference>
<feature type="compositionally biased region" description="Polar residues" evidence="1">
    <location>
        <begin position="52"/>
        <end position="64"/>
    </location>
</feature>
<dbReference type="Proteomes" id="UP000253498">
    <property type="component" value="Unassembled WGS sequence"/>
</dbReference>